<proteinExistence type="predicted"/>
<organism evidence="1 2">
    <name type="scientific">Pseudonocardia hierapolitana</name>
    <dbReference type="NCBI Taxonomy" id="1128676"/>
    <lineage>
        <taxon>Bacteria</taxon>
        <taxon>Bacillati</taxon>
        <taxon>Actinomycetota</taxon>
        <taxon>Actinomycetes</taxon>
        <taxon>Pseudonocardiales</taxon>
        <taxon>Pseudonocardiaceae</taxon>
        <taxon>Pseudonocardia</taxon>
    </lineage>
</organism>
<name>A0A561SZI2_9PSEU</name>
<comment type="caution">
    <text evidence="1">The sequence shown here is derived from an EMBL/GenBank/DDBJ whole genome shotgun (WGS) entry which is preliminary data.</text>
</comment>
<dbReference type="AlphaFoldDB" id="A0A561SZI2"/>
<evidence type="ECO:0000313" key="1">
    <source>
        <dbReference type="EMBL" id="TWF80284.1"/>
    </source>
</evidence>
<evidence type="ECO:0000313" key="2">
    <source>
        <dbReference type="Proteomes" id="UP000321261"/>
    </source>
</evidence>
<protein>
    <submittedName>
        <fullName evidence="1">Uncharacterized protein</fullName>
    </submittedName>
</protein>
<accession>A0A561SZI2</accession>
<keyword evidence="2" id="KW-1185">Reference proteome</keyword>
<reference evidence="1 2" key="1">
    <citation type="submission" date="2019-06" db="EMBL/GenBank/DDBJ databases">
        <title>Sequencing the genomes of 1000 actinobacteria strains.</title>
        <authorList>
            <person name="Klenk H.-P."/>
        </authorList>
    </citation>
    <scope>NUCLEOTIDE SEQUENCE [LARGE SCALE GENOMIC DNA]</scope>
    <source>
        <strain evidence="1 2">DSM 45671</strain>
    </source>
</reference>
<sequence>MPTVAPIPADTVDTWLRHMHEIAGPRREEVDPARHLQG</sequence>
<dbReference type="EMBL" id="VIWU01000001">
    <property type="protein sequence ID" value="TWF80284.1"/>
    <property type="molecule type" value="Genomic_DNA"/>
</dbReference>
<dbReference type="Proteomes" id="UP000321261">
    <property type="component" value="Unassembled WGS sequence"/>
</dbReference>
<gene>
    <name evidence="1" type="ORF">FHX44_116227</name>
</gene>